<protein>
    <recommendedName>
        <fullName evidence="3">PQQ-like domain-containing protein</fullName>
    </recommendedName>
</protein>
<dbReference type="InterPro" id="IPR011047">
    <property type="entry name" value="Quinoprotein_ADH-like_sf"/>
</dbReference>
<dbReference type="EMBL" id="BOMF01000008">
    <property type="protein sequence ID" value="GID43217.1"/>
    <property type="molecule type" value="Genomic_DNA"/>
</dbReference>
<name>A0ABQ3WB20_9ACTN</name>
<organism evidence="2">
    <name type="scientific">Actinoplanes campanulatus</name>
    <dbReference type="NCBI Taxonomy" id="113559"/>
    <lineage>
        <taxon>Bacteria</taxon>
        <taxon>Bacillati</taxon>
        <taxon>Actinomycetota</taxon>
        <taxon>Actinomycetes</taxon>
        <taxon>Micromonosporales</taxon>
        <taxon>Micromonosporaceae</taxon>
        <taxon>Actinoplanes</taxon>
    </lineage>
</organism>
<dbReference type="InterPro" id="IPR015943">
    <property type="entry name" value="WD40/YVTN_repeat-like_dom_sf"/>
</dbReference>
<sequence>MLAGSRIEGHYPARMASGGGSWKGYTLVAATVVVTVLAATGVWNPFPQLWSWISTSGPIAPGARWQQQLGGSPQSIAIAGDSVIVEYRTSVEAYGLTAAVKLWSSDADWASIAGKGANAVVVTGRLLTKGYQVLDPATGTVRRSDTSATAVWTYQDAIVDLSCSGGDDCRLTAWDPRSGEQLWTVGTGSIGFVLDAANPDLPDTRRLSSNRVDDDVAGPPVLPGLLGLPHDGQIRVIDTASGRLVQTVRPGRQQRVAVVGGRVLTITGTAKDGTCYYDVVAGNPPGGQVVWRRDGLNLRTADNGSACDQERDPAGGYNVVLGVDPYGREVLINGYDGRTLWYGDKESTVLTLNDAYAVIRKGDQVRGYSFAKDKAVWRLDGRGEVGAALTPYAVIVVSKDRVSALTPSNGAVRTDVRTDAKVFAVGPDGMIAASGRDMAYLPFS</sequence>
<keyword evidence="1" id="KW-0472">Membrane</keyword>
<comment type="caution">
    <text evidence="2">The sequence shown here is derived from an EMBL/GenBank/DDBJ whole genome shotgun (WGS) entry which is preliminary data.</text>
</comment>
<feature type="transmembrane region" description="Helical" evidence="1">
    <location>
        <begin position="24"/>
        <end position="43"/>
    </location>
</feature>
<proteinExistence type="predicted"/>
<keyword evidence="1" id="KW-0812">Transmembrane</keyword>
<accession>A0ABQ3WB20</accession>
<keyword evidence="1" id="KW-1133">Transmembrane helix</keyword>
<evidence type="ECO:0000313" key="2">
    <source>
        <dbReference type="EMBL" id="GID43217.1"/>
    </source>
</evidence>
<reference evidence="2" key="1">
    <citation type="submission" date="2021-01" db="EMBL/GenBank/DDBJ databases">
        <title>Whole genome shotgun sequence of Actinoplanes capillaceus NBRC 16408.</title>
        <authorList>
            <person name="Komaki H."/>
            <person name="Tamura T."/>
        </authorList>
    </citation>
    <scope>NUCLEOTIDE SEQUENCE [LARGE SCALE GENOMIC DNA]</scope>
    <source>
        <strain evidence="2">NBRC 16408</strain>
    </source>
</reference>
<dbReference type="SUPFAM" id="SSF50998">
    <property type="entry name" value="Quinoprotein alcohol dehydrogenase-like"/>
    <property type="match status" value="1"/>
</dbReference>
<gene>
    <name evidence="2" type="ORF">Aca07nite_04920</name>
</gene>
<evidence type="ECO:0000256" key="1">
    <source>
        <dbReference type="SAM" id="Phobius"/>
    </source>
</evidence>
<dbReference type="Gene3D" id="2.130.10.10">
    <property type="entry name" value="YVTN repeat-like/Quinoprotein amine dehydrogenase"/>
    <property type="match status" value="1"/>
</dbReference>
<evidence type="ECO:0008006" key="3">
    <source>
        <dbReference type="Google" id="ProtNLM"/>
    </source>
</evidence>